<proteinExistence type="predicted"/>
<dbReference type="RefSeq" id="WP_176948480.1">
    <property type="nucleotide sequence ID" value="NZ_JABXYK010000002.1"/>
</dbReference>
<comment type="caution">
    <text evidence="1">The sequence shown here is derived from an EMBL/GenBank/DDBJ whole genome shotgun (WGS) entry which is preliminary data.</text>
</comment>
<dbReference type="Proteomes" id="UP000659172">
    <property type="component" value="Unassembled WGS sequence"/>
</dbReference>
<sequence>MTKRTSIPETAIGPPVAASDPLGTLCQVLFSSEETEAKVDARRTVSGMAQRPWQQLPAKLRGAVRADVRRLRDGKLSREDIIGRGYSFAVAEQALRDIGQGGA</sequence>
<keyword evidence="2" id="KW-1185">Reference proteome</keyword>
<dbReference type="EMBL" id="JABXYK010000002">
    <property type="protein sequence ID" value="NVP54461.1"/>
    <property type="molecule type" value="Genomic_DNA"/>
</dbReference>
<protein>
    <submittedName>
        <fullName evidence="1">Uncharacterized protein</fullName>
    </submittedName>
</protein>
<name>A0ABX2QAW0_9HYPH</name>
<reference evidence="1 2" key="1">
    <citation type="submission" date="2020-06" db="EMBL/GenBank/DDBJ databases">
        <title>Rhizobium sp.nov. isolated from the tomato plant.</title>
        <authorList>
            <person name="Thin K.K."/>
            <person name="Zhang X."/>
            <person name="He S."/>
        </authorList>
    </citation>
    <scope>NUCLEOTIDE SEQUENCE [LARGE SCALE GENOMIC DNA]</scope>
    <source>
        <strain evidence="1 2">DBTS2</strain>
    </source>
</reference>
<evidence type="ECO:0000313" key="1">
    <source>
        <dbReference type="EMBL" id="NVP54461.1"/>
    </source>
</evidence>
<evidence type="ECO:0000313" key="2">
    <source>
        <dbReference type="Proteomes" id="UP000659172"/>
    </source>
</evidence>
<organism evidence="1 2">
    <name type="scientific">Mycoplana rhizolycopersici</name>
    <dbReference type="NCBI Taxonomy" id="2746702"/>
    <lineage>
        <taxon>Bacteria</taxon>
        <taxon>Pseudomonadati</taxon>
        <taxon>Pseudomonadota</taxon>
        <taxon>Alphaproteobacteria</taxon>
        <taxon>Hyphomicrobiales</taxon>
        <taxon>Rhizobiaceae</taxon>
        <taxon>Mycoplana</taxon>
    </lineage>
</organism>
<accession>A0ABX2QAW0</accession>
<gene>
    <name evidence="1" type="ORF">HV823_04225</name>
</gene>